<dbReference type="OrthoDB" id="243278at2"/>
<dbReference type="InterPro" id="IPR011446">
    <property type="entry name" value="BBP7"/>
</dbReference>
<sequence length="417" mass="45301" precursor="true">MMVRTLMAIAALLTACGATSAEERGSSPTETPSSFFTFTSTVDEAPPATAAPNQPTEVVTDPEDLLSSHLVGENWENVSTIGPSYRVEYVNPYKAWYADADAKFLWISNPGSLQIASEGTVFNPTPPPIFDPPLATLNADQLDFPFGAGGQIRIGRFVNRDTSAEFFYYGIAPSRAEALLVVPVDVTGASDFLPGAVTTIDGERGVNAFYSFRINNFDTNLRRWIDLRNNKKASLFAGFRFTNIQEYFGLDNSFIPGTNANNGISYDGGIFRNRTSTRNYLLGLDVGGTLDVIKWGPVDFGVRGSTAFMANFASMNSQQFSTTDSVLVAFPSIVVPPERNASDTEFSFMLELGLQTKLRLCRNLWARIGYDFTVITGLALASEQLTANYLVPGGSATVVQDGARFLHGPTIGLGVEW</sequence>
<name>A0A518B0Y5_9BACT</name>
<dbReference type="RefSeq" id="WP_145256738.1">
    <property type="nucleotide sequence ID" value="NZ_CP036279.1"/>
</dbReference>
<feature type="signal peptide" evidence="1">
    <location>
        <begin position="1"/>
        <end position="20"/>
    </location>
</feature>
<dbReference type="AlphaFoldDB" id="A0A518B0Y5"/>
<evidence type="ECO:0000313" key="3">
    <source>
        <dbReference type="Proteomes" id="UP000317093"/>
    </source>
</evidence>
<keyword evidence="1" id="KW-0732">Signal</keyword>
<dbReference type="Proteomes" id="UP000317093">
    <property type="component" value="Chromosome"/>
</dbReference>
<feature type="chain" id="PRO_5022184083" description="Legionella pneumophila major outer membrane protein" evidence="1">
    <location>
        <begin position="21"/>
        <end position="417"/>
    </location>
</feature>
<accession>A0A518B0Y5</accession>
<dbReference type="Pfam" id="PF07585">
    <property type="entry name" value="BBP7"/>
    <property type="match status" value="1"/>
</dbReference>
<proteinExistence type="predicted"/>
<dbReference type="KEGG" id="knv:Pan216_14640"/>
<evidence type="ECO:0000256" key="1">
    <source>
        <dbReference type="SAM" id="SignalP"/>
    </source>
</evidence>
<dbReference type="EMBL" id="CP036279">
    <property type="protein sequence ID" value="QDU60617.1"/>
    <property type="molecule type" value="Genomic_DNA"/>
</dbReference>
<dbReference type="PROSITE" id="PS51257">
    <property type="entry name" value="PROKAR_LIPOPROTEIN"/>
    <property type="match status" value="1"/>
</dbReference>
<evidence type="ECO:0008006" key="4">
    <source>
        <dbReference type="Google" id="ProtNLM"/>
    </source>
</evidence>
<evidence type="ECO:0000313" key="2">
    <source>
        <dbReference type="EMBL" id="QDU60617.1"/>
    </source>
</evidence>
<gene>
    <name evidence="2" type="ORF">Pan216_14640</name>
</gene>
<protein>
    <recommendedName>
        <fullName evidence="4">Legionella pneumophila major outer membrane protein</fullName>
    </recommendedName>
</protein>
<organism evidence="2 3">
    <name type="scientific">Kolteria novifilia</name>
    <dbReference type="NCBI Taxonomy" id="2527975"/>
    <lineage>
        <taxon>Bacteria</taxon>
        <taxon>Pseudomonadati</taxon>
        <taxon>Planctomycetota</taxon>
        <taxon>Planctomycetia</taxon>
        <taxon>Kolteriales</taxon>
        <taxon>Kolteriaceae</taxon>
        <taxon>Kolteria</taxon>
    </lineage>
</organism>
<keyword evidence="3" id="KW-1185">Reference proteome</keyword>
<reference evidence="2 3" key="1">
    <citation type="submission" date="2019-02" db="EMBL/GenBank/DDBJ databases">
        <title>Deep-cultivation of Planctomycetes and their phenomic and genomic characterization uncovers novel biology.</title>
        <authorList>
            <person name="Wiegand S."/>
            <person name="Jogler M."/>
            <person name="Boedeker C."/>
            <person name="Pinto D."/>
            <person name="Vollmers J."/>
            <person name="Rivas-Marin E."/>
            <person name="Kohn T."/>
            <person name="Peeters S.H."/>
            <person name="Heuer A."/>
            <person name="Rast P."/>
            <person name="Oberbeckmann S."/>
            <person name="Bunk B."/>
            <person name="Jeske O."/>
            <person name="Meyerdierks A."/>
            <person name="Storesund J.E."/>
            <person name="Kallscheuer N."/>
            <person name="Luecker S."/>
            <person name="Lage O.M."/>
            <person name="Pohl T."/>
            <person name="Merkel B.J."/>
            <person name="Hornburger P."/>
            <person name="Mueller R.-W."/>
            <person name="Bruemmer F."/>
            <person name="Labrenz M."/>
            <person name="Spormann A.M."/>
            <person name="Op den Camp H."/>
            <person name="Overmann J."/>
            <person name="Amann R."/>
            <person name="Jetten M.S.M."/>
            <person name="Mascher T."/>
            <person name="Medema M.H."/>
            <person name="Devos D.P."/>
            <person name="Kaster A.-K."/>
            <person name="Ovreas L."/>
            <person name="Rohde M."/>
            <person name="Galperin M.Y."/>
            <person name="Jogler C."/>
        </authorList>
    </citation>
    <scope>NUCLEOTIDE SEQUENCE [LARGE SCALE GENOMIC DNA]</scope>
    <source>
        <strain evidence="2 3">Pan216</strain>
    </source>
</reference>